<protein>
    <submittedName>
        <fullName evidence="1">Uncharacterized protein</fullName>
    </submittedName>
</protein>
<gene>
    <name evidence="1" type="ORF">POL58_22535</name>
</gene>
<proteinExistence type="predicted"/>
<name>A0ABT5BC20_9BACT</name>
<dbReference type="EMBL" id="JAQNDN010000013">
    <property type="protein sequence ID" value="MDC0670551.1"/>
    <property type="molecule type" value="Genomic_DNA"/>
</dbReference>
<dbReference type="Proteomes" id="UP001217838">
    <property type="component" value="Unassembled WGS sequence"/>
</dbReference>
<reference evidence="1 2" key="1">
    <citation type="submission" date="2022-11" db="EMBL/GenBank/DDBJ databases">
        <title>Minimal conservation of predation-associated metabolite biosynthetic gene clusters underscores biosynthetic potential of Myxococcota including descriptions for ten novel species: Archangium lansinium sp. nov., Myxococcus landrumus sp. nov., Nannocystis bai.</title>
        <authorList>
            <person name="Ahearne A."/>
            <person name="Stevens C."/>
            <person name="Dowd S."/>
        </authorList>
    </citation>
    <scope>NUCLEOTIDE SEQUENCE [LARGE SCALE GENOMIC DNA]</scope>
    <source>
        <strain evidence="1 2">NCELM</strain>
    </source>
</reference>
<comment type="caution">
    <text evidence="1">The sequence shown here is derived from an EMBL/GenBank/DDBJ whole genome shotgun (WGS) entry which is preliminary data.</text>
</comment>
<organism evidence="1 2">
    <name type="scientific">Nannocystis radixulma</name>
    <dbReference type="NCBI Taxonomy" id="2995305"/>
    <lineage>
        <taxon>Bacteria</taxon>
        <taxon>Pseudomonadati</taxon>
        <taxon>Myxococcota</taxon>
        <taxon>Polyangia</taxon>
        <taxon>Nannocystales</taxon>
        <taxon>Nannocystaceae</taxon>
        <taxon>Nannocystis</taxon>
    </lineage>
</organism>
<evidence type="ECO:0000313" key="2">
    <source>
        <dbReference type="Proteomes" id="UP001217838"/>
    </source>
</evidence>
<accession>A0ABT5BC20</accession>
<keyword evidence="2" id="KW-1185">Reference proteome</keyword>
<dbReference type="RefSeq" id="WP_272000369.1">
    <property type="nucleotide sequence ID" value="NZ_JAQNDN010000013.1"/>
</dbReference>
<evidence type="ECO:0000313" key="1">
    <source>
        <dbReference type="EMBL" id="MDC0670551.1"/>
    </source>
</evidence>
<sequence length="124" mass="14270">MPRRTGFPCCPNGSHYSCWYAHFAYKPQHACFRCRKAFKRRLQADVDPDGEWRAPRCPECGGEMVDMGVGFHPPRRGQIRQWQRLAALAAQGAKFLCCGGAKQPRSGLDFQQFLAQRWRRGKVR</sequence>